<dbReference type="CDD" id="cd13653">
    <property type="entry name" value="PBP2_phosphate_like_1"/>
    <property type="match status" value="1"/>
</dbReference>
<dbReference type="PANTHER" id="PTHR30570">
    <property type="entry name" value="PERIPLASMIC PHOSPHATE BINDING COMPONENT OF PHOSPHATE ABC TRANSPORTER"/>
    <property type="match status" value="1"/>
</dbReference>
<evidence type="ECO:0000256" key="7">
    <source>
        <dbReference type="ARBA" id="ARBA00023139"/>
    </source>
</evidence>
<keyword evidence="5" id="KW-0592">Phosphate transport</keyword>
<feature type="chain" id="PRO_5039322835" evidence="9">
    <location>
        <begin position="19"/>
        <end position="307"/>
    </location>
</feature>
<dbReference type="AlphaFoldDB" id="A0A430AR16"/>
<evidence type="ECO:0000256" key="2">
    <source>
        <dbReference type="ARBA" id="ARBA00004193"/>
    </source>
</evidence>
<evidence type="ECO:0000313" key="12">
    <source>
        <dbReference type="Proteomes" id="UP000286773"/>
    </source>
</evidence>
<evidence type="ECO:0000256" key="5">
    <source>
        <dbReference type="ARBA" id="ARBA00022592"/>
    </source>
</evidence>
<name>A0A430AR16_9ENTE</name>
<dbReference type="RefSeq" id="WP_126814262.1">
    <property type="nucleotide sequence ID" value="NZ_NGKC01000012.1"/>
</dbReference>
<reference evidence="11 12" key="1">
    <citation type="submission" date="2017-05" db="EMBL/GenBank/DDBJ databases">
        <title>Vagococcus spp. assemblies.</title>
        <authorList>
            <person name="Gulvik C.A."/>
        </authorList>
    </citation>
    <scope>NUCLEOTIDE SEQUENCE [LARGE SCALE GENOMIC DNA]</scope>
    <source>
        <strain evidence="11 12">LMG 24798</strain>
    </source>
</reference>
<keyword evidence="8" id="KW-0449">Lipoprotein</keyword>
<proteinExistence type="inferred from homology"/>
<sequence>MKKRLLSFVVFSMVLGLAGCNSKGGGETDQSAAPDKAADTSAIYFNGSSTLTPVINTIAASFNEEYETWDKVDSSFEEAPISIYVASGGSGQGVATLIDGTTSFGMVAREVKDEEKKKIKDEKEYLVGIDALAITVNKESPLLERTDDLTTDQVIKIFSGEYKTWQEVDSSLPADDIVVLTRDVSGGAHEVFQKNIMKDVDVSADVIQAPTMGGLVEKIIDNKNAIGYASYGVASQNEDKLVKLKLDGVACTEENITGGNYILQRPLLLVGSGEPTEQQQAFLDVVLGEEGQAVVEEQGFIRSQSSK</sequence>
<keyword evidence="12" id="KW-1185">Reference proteome</keyword>
<feature type="signal peptide" evidence="9">
    <location>
        <begin position="1"/>
        <end position="18"/>
    </location>
</feature>
<keyword evidence="5" id="KW-0813">Transport</keyword>
<comment type="subcellular location">
    <subcellularLocation>
        <location evidence="2">Cell membrane</location>
        <topology evidence="2">Lipid-anchor</topology>
    </subcellularLocation>
</comment>
<evidence type="ECO:0000313" key="11">
    <source>
        <dbReference type="EMBL" id="RSU10433.1"/>
    </source>
</evidence>
<feature type="domain" description="PBP" evidence="10">
    <location>
        <begin position="39"/>
        <end position="290"/>
    </location>
</feature>
<gene>
    <name evidence="11" type="ORF">CBF27_10485</name>
</gene>
<dbReference type="InterPro" id="IPR024370">
    <property type="entry name" value="PBP_domain"/>
</dbReference>
<evidence type="ECO:0000256" key="1">
    <source>
        <dbReference type="ARBA" id="ARBA00002841"/>
    </source>
</evidence>
<organism evidence="11 12">
    <name type="scientific">Vagococcus acidifermentans</name>
    <dbReference type="NCBI Taxonomy" id="564710"/>
    <lineage>
        <taxon>Bacteria</taxon>
        <taxon>Bacillati</taxon>
        <taxon>Bacillota</taxon>
        <taxon>Bacilli</taxon>
        <taxon>Lactobacillales</taxon>
        <taxon>Enterococcaceae</taxon>
        <taxon>Vagococcus</taxon>
    </lineage>
</organism>
<dbReference type="InterPro" id="IPR050811">
    <property type="entry name" value="Phosphate_ABC_transporter"/>
</dbReference>
<dbReference type="PANTHER" id="PTHR30570:SF1">
    <property type="entry name" value="PHOSPHATE-BINDING PROTEIN PSTS"/>
    <property type="match status" value="1"/>
</dbReference>
<dbReference type="EMBL" id="NGKC01000012">
    <property type="protein sequence ID" value="RSU10433.1"/>
    <property type="molecule type" value="Genomic_DNA"/>
</dbReference>
<dbReference type="PROSITE" id="PS51257">
    <property type="entry name" value="PROKAR_LIPOPROTEIN"/>
    <property type="match status" value="1"/>
</dbReference>
<keyword evidence="7" id="KW-0564">Palmitate</keyword>
<evidence type="ECO:0000256" key="6">
    <source>
        <dbReference type="ARBA" id="ARBA00022729"/>
    </source>
</evidence>
<dbReference type="GO" id="GO:0005886">
    <property type="term" value="C:plasma membrane"/>
    <property type="evidence" value="ECO:0007669"/>
    <property type="project" value="UniProtKB-SubCell"/>
</dbReference>
<dbReference type="Gene3D" id="3.40.190.10">
    <property type="entry name" value="Periplasmic binding protein-like II"/>
    <property type="match status" value="2"/>
</dbReference>
<evidence type="ECO:0000256" key="3">
    <source>
        <dbReference type="ARBA" id="ARBA00008725"/>
    </source>
</evidence>
<comment type="similarity">
    <text evidence="3">Belongs to the PstS family.</text>
</comment>
<comment type="caution">
    <text evidence="11">The sequence shown here is derived from an EMBL/GenBank/DDBJ whole genome shotgun (WGS) entry which is preliminary data.</text>
</comment>
<keyword evidence="6 9" id="KW-0732">Signal</keyword>
<evidence type="ECO:0000256" key="9">
    <source>
        <dbReference type="SAM" id="SignalP"/>
    </source>
</evidence>
<protein>
    <submittedName>
        <fullName evidence="11">ABC transporter substrate-binding protein</fullName>
    </submittedName>
</protein>
<comment type="subunit">
    <text evidence="4">The complex is composed of two ATP-binding proteins (PstB), two transmembrane proteins (PstC and PstA) and a solute-binding protein (PstS).</text>
</comment>
<evidence type="ECO:0000256" key="4">
    <source>
        <dbReference type="ARBA" id="ARBA00011529"/>
    </source>
</evidence>
<comment type="function">
    <text evidence="1">Part of the ABC transporter complex PstSACB involved in phosphate import.</text>
</comment>
<dbReference type="Pfam" id="PF12849">
    <property type="entry name" value="PBP_like_2"/>
    <property type="match status" value="1"/>
</dbReference>
<accession>A0A430AR16</accession>
<dbReference type="Proteomes" id="UP000286773">
    <property type="component" value="Unassembled WGS sequence"/>
</dbReference>
<dbReference type="SUPFAM" id="SSF53850">
    <property type="entry name" value="Periplasmic binding protein-like II"/>
    <property type="match status" value="1"/>
</dbReference>
<evidence type="ECO:0000256" key="8">
    <source>
        <dbReference type="ARBA" id="ARBA00023288"/>
    </source>
</evidence>
<dbReference type="GO" id="GO:0006817">
    <property type="term" value="P:phosphate ion transport"/>
    <property type="evidence" value="ECO:0007669"/>
    <property type="project" value="UniProtKB-KW"/>
</dbReference>
<dbReference type="OrthoDB" id="9790048at2"/>
<evidence type="ECO:0000259" key="10">
    <source>
        <dbReference type="Pfam" id="PF12849"/>
    </source>
</evidence>